<organism evidence="1 2">
    <name type="scientific">Collimonas pratensis</name>
    <dbReference type="NCBI Taxonomy" id="279113"/>
    <lineage>
        <taxon>Bacteria</taxon>
        <taxon>Pseudomonadati</taxon>
        <taxon>Pseudomonadota</taxon>
        <taxon>Betaproteobacteria</taxon>
        <taxon>Burkholderiales</taxon>
        <taxon>Oxalobacteraceae</taxon>
        <taxon>Collimonas</taxon>
    </lineage>
</organism>
<evidence type="ECO:0000313" key="2">
    <source>
        <dbReference type="Proteomes" id="UP000074914"/>
    </source>
</evidence>
<dbReference type="GO" id="GO:0004601">
    <property type="term" value="F:peroxidase activity"/>
    <property type="evidence" value="ECO:0007669"/>
    <property type="project" value="UniProtKB-KW"/>
</dbReference>
<sequence length="67" mass="7268">MRRSASFRKNDAAAALKKNIDVVDAPFDRKQGEQPALNDDEIKDMVAFLKTLNDGYQAGAGQASAAR</sequence>
<dbReference type="InterPro" id="IPR036909">
    <property type="entry name" value="Cyt_c-like_dom_sf"/>
</dbReference>
<reference evidence="1 2" key="1">
    <citation type="submission" date="2015-11" db="EMBL/GenBank/DDBJ databases">
        <title>Exploring the genomic traits of fungus-feeding bacterial genus Collimonas.</title>
        <authorList>
            <person name="Song C."/>
            <person name="Schmidt R."/>
            <person name="de Jager V."/>
            <person name="Krzyzanowska D."/>
            <person name="Jongedijk E."/>
            <person name="Cankar K."/>
            <person name="Beekwilder J."/>
            <person name="van Veen A."/>
            <person name="de Boer W."/>
            <person name="van Veen J.A."/>
            <person name="Garbeva P."/>
        </authorList>
    </citation>
    <scope>NUCLEOTIDE SEQUENCE [LARGE SCALE GENOMIC DNA]</scope>
    <source>
        <strain evidence="1 2">Ter291</strain>
    </source>
</reference>
<proteinExistence type="predicted"/>
<gene>
    <name evidence="1" type="ORF">CPter291_2722</name>
</gene>
<dbReference type="Gene3D" id="1.10.760.10">
    <property type="entry name" value="Cytochrome c-like domain"/>
    <property type="match status" value="1"/>
</dbReference>
<protein>
    <submittedName>
        <fullName evidence="1">Di-heme Cytochrome c peroxidase family protein</fullName>
    </submittedName>
</protein>
<evidence type="ECO:0000313" key="1">
    <source>
        <dbReference type="EMBL" id="AMP14979.1"/>
    </source>
</evidence>
<keyword evidence="1" id="KW-0560">Oxidoreductase</keyword>
<dbReference type="EMBL" id="CP013236">
    <property type="protein sequence ID" value="AMP14979.1"/>
    <property type="molecule type" value="Genomic_DNA"/>
</dbReference>
<keyword evidence="2" id="KW-1185">Reference proteome</keyword>
<dbReference type="RefSeq" id="WP_082807082.1">
    <property type="nucleotide sequence ID" value="NZ_CP013236.1"/>
</dbReference>
<dbReference type="Proteomes" id="UP000074914">
    <property type="component" value="Chromosome"/>
</dbReference>
<name>A0ABM5Z7J6_9BURK</name>
<accession>A0ABM5Z7J6</accession>
<keyword evidence="1" id="KW-0575">Peroxidase</keyword>